<dbReference type="AlphaFoldDB" id="A0A644WGK4"/>
<evidence type="ECO:0000256" key="6">
    <source>
        <dbReference type="ARBA" id="ARBA00023204"/>
    </source>
</evidence>
<keyword evidence="5" id="KW-0233">DNA recombination</keyword>
<keyword evidence="1" id="KW-0479">Metal-binding</keyword>
<dbReference type="GO" id="GO:0006310">
    <property type="term" value="P:DNA recombination"/>
    <property type="evidence" value="ECO:0007669"/>
    <property type="project" value="UniProtKB-KW"/>
</dbReference>
<dbReference type="InterPro" id="IPR034137">
    <property type="entry name" value="TOPRIM_RecR"/>
</dbReference>
<feature type="domain" description="Toprim" evidence="7">
    <location>
        <begin position="77"/>
        <end position="173"/>
    </location>
</feature>
<dbReference type="CDD" id="cd01025">
    <property type="entry name" value="TOPRIM_recR"/>
    <property type="match status" value="1"/>
</dbReference>
<dbReference type="GO" id="GO:0008270">
    <property type="term" value="F:zinc ion binding"/>
    <property type="evidence" value="ECO:0007669"/>
    <property type="project" value="UniProtKB-KW"/>
</dbReference>
<dbReference type="PROSITE" id="PS50880">
    <property type="entry name" value="TOPRIM"/>
    <property type="match status" value="1"/>
</dbReference>
<protein>
    <submittedName>
        <fullName evidence="8">Recombination protein RecR</fullName>
    </submittedName>
</protein>
<dbReference type="Gene3D" id="6.10.250.240">
    <property type="match status" value="1"/>
</dbReference>
<dbReference type="Gene3D" id="3.40.1360.10">
    <property type="match status" value="1"/>
</dbReference>
<organism evidence="8">
    <name type="scientific">bioreactor metagenome</name>
    <dbReference type="NCBI Taxonomy" id="1076179"/>
    <lineage>
        <taxon>unclassified sequences</taxon>
        <taxon>metagenomes</taxon>
        <taxon>ecological metagenomes</taxon>
    </lineage>
</organism>
<dbReference type="HAMAP" id="MF_00017">
    <property type="entry name" value="RecR"/>
    <property type="match status" value="1"/>
</dbReference>
<evidence type="ECO:0000256" key="4">
    <source>
        <dbReference type="ARBA" id="ARBA00022833"/>
    </source>
</evidence>
<gene>
    <name evidence="8" type="primary">recR_15</name>
    <name evidence="8" type="ORF">SDC9_48855</name>
</gene>
<dbReference type="EMBL" id="VSSQ01000881">
    <property type="protein sequence ID" value="MPM02601.1"/>
    <property type="molecule type" value="Genomic_DNA"/>
</dbReference>
<dbReference type="CDD" id="cd00080">
    <property type="entry name" value="H3TH_StructSpec-5'-nucleases"/>
    <property type="match status" value="1"/>
</dbReference>
<dbReference type="PANTHER" id="PTHR30446:SF0">
    <property type="entry name" value="RECOMBINATION PROTEIN RECR"/>
    <property type="match status" value="1"/>
</dbReference>
<dbReference type="Pfam" id="PF21175">
    <property type="entry name" value="RecR_C"/>
    <property type="match status" value="1"/>
</dbReference>
<evidence type="ECO:0000256" key="3">
    <source>
        <dbReference type="ARBA" id="ARBA00022771"/>
    </source>
</evidence>
<reference evidence="8" key="1">
    <citation type="submission" date="2019-08" db="EMBL/GenBank/DDBJ databases">
        <authorList>
            <person name="Kucharzyk K."/>
            <person name="Murdoch R.W."/>
            <person name="Higgins S."/>
            <person name="Loffler F."/>
        </authorList>
    </citation>
    <scope>NUCLEOTIDE SEQUENCE</scope>
</reference>
<dbReference type="GO" id="GO:0003677">
    <property type="term" value="F:DNA binding"/>
    <property type="evidence" value="ECO:0007669"/>
    <property type="project" value="InterPro"/>
</dbReference>
<name>A0A644WGK4_9ZZZZ</name>
<evidence type="ECO:0000256" key="2">
    <source>
        <dbReference type="ARBA" id="ARBA00022763"/>
    </source>
</evidence>
<dbReference type="Gene3D" id="1.10.8.420">
    <property type="entry name" value="RecR Domain 1"/>
    <property type="match status" value="1"/>
</dbReference>
<dbReference type="InterPro" id="IPR006171">
    <property type="entry name" value="TOPRIM_dom"/>
</dbReference>
<keyword evidence="3" id="KW-0863">Zinc-finger</keyword>
<keyword evidence="6" id="KW-0234">DNA repair</keyword>
<accession>A0A644WGK4</accession>
<dbReference type="NCBIfam" id="TIGR00615">
    <property type="entry name" value="recR"/>
    <property type="match status" value="1"/>
</dbReference>
<dbReference type="InterPro" id="IPR015967">
    <property type="entry name" value="Rcmb_RecR_Znf"/>
</dbReference>
<dbReference type="InterPro" id="IPR023627">
    <property type="entry name" value="Rcmb_RecR"/>
</dbReference>
<dbReference type="PROSITE" id="PS01300">
    <property type="entry name" value="RECR"/>
    <property type="match status" value="1"/>
</dbReference>
<keyword evidence="4" id="KW-0862">Zinc</keyword>
<sequence>MTALENLIQTLSRLPGIGPKSASRLAYHLIKTDKGYNTALAEAIATIQDKIFPCSICGSFTEYDPCPICSESSRDRTQLCVVEQPQDVLTLQSSGAYNGLYHVLGGAISPLDGIGPEHLSFSKLVKRIDEGGFTELIIATNPTEEGDTTALYLRHILKHHPELSITRLASGLPIGGDLEYADRITLARSLRGRVRF</sequence>
<comment type="caution">
    <text evidence="8">The sequence shown here is derived from an EMBL/GenBank/DDBJ whole genome shotgun (WGS) entry which is preliminary data.</text>
</comment>
<dbReference type="Pfam" id="PF02132">
    <property type="entry name" value="RecR_ZnF"/>
    <property type="match status" value="1"/>
</dbReference>
<evidence type="ECO:0000259" key="7">
    <source>
        <dbReference type="PROSITE" id="PS50880"/>
    </source>
</evidence>
<dbReference type="SMART" id="SM00493">
    <property type="entry name" value="TOPRIM"/>
    <property type="match status" value="1"/>
</dbReference>
<keyword evidence="2" id="KW-0227">DNA damage</keyword>
<dbReference type="PANTHER" id="PTHR30446">
    <property type="entry name" value="RECOMBINATION PROTEIN RECR"/>
    <property type="match status" value="1"/>
</dbReference>
<dbReference type="Pfam" id="PF13662">
    <property type="entry name" value="Toprim_4"/>
    <property type="match status" value="1"/>
</dbReference>
<evidence type="ECO:0000256" key="5">
    <source>
        <dbReference type="ARBA" id="ARBA00023172"/>
    </source>
</evidence>
<dbReference type="SUPFAM" id="SSF111304">
    <property type="entry name" value="Recombination protein RecR"/>
    <property type="match status" value="1"/>
</dbReference>
<dbReference type="InterPro" id="IPR000093">
    <property type="entry name" value="DNA_Rcmb_RecR"/>
</dbReference>
<dbReference type="GO" id="GO:0006281">
    <property type="term" value="P:DNA repair"/>
    <property type="evidence" value="ECO:0007669"/>
    <property type="project" value="UniProtKB-KW"/>
</dbReference>
<evidence type="ECO:0000256" key="1">
    <source>
        <dbReference type="ARBA" id="ARBA00022723"/>
    </source>
</evidence>
<dbReference type="Pfam" id="PF21176">
    <property type="entry name" value="RecR_HhH"/>
    <property type="match status" value="1"/>
</dbReference>
<proteinExistence type="inferred from homology"/>
<evidence type="ECO:0000313" key="8">
    <source>
        <dbReference type="EMBL" id="MPM02601.1"/>
    </source>
</evidence>